<dbReference type="EMBL" id="JBDKXB010000005">
    <property type="protein sequence ID" value="MEY6432061.1"/>
    <property type="molecule type" value="Genomic_DNA"/>
</dbReference>
<comment type="caution">
    <text evidence="2">The sequence shown here is derived from an EMBL/GenBank/DDBJ whole genome shotgun (WGS) entry which is preliminary data.</text>
</comment>
<dbReference type="InterPro" id="IPR050177">
    <property type="entry name" value="Lipid_A_modif_metabolic_enz"/>
</dbReference>
<dbReference type="Pfam" id="PF01370">
    <property type="entry name" value="Epimerase"/>
    <property type="match status" value="1"/>
</dbReference>
<feature type="domain" description="NAD-dependent epimerase/dehydratase" evidence="1">
    <location>
        <begin position="9"/>
        <end position="248"/>
    </location>
</feature>
<gene>
    <name evidence="2" type="ORF">ABC977_06510</name>
</gene>
<reference evidence="2 3" key="1">
    <citation type="submission" date="2024-05" db="EMBL/GenBank/DDBJ databases">
        <title>Genome Sequence and Characterization of the New Strain Purple Sulfur Bacterium of Genus Thioalkalicoccus.</title>
        <authorList>
            <person name="Bryantseva I.A."/>
            <person name="Kyndt J.A."/>
            <person name="Imhoff J.F."/>
        </authorList>
    </citation>
    <scope>NUCLEOTIDE SEQUENCE [LARGE SCALE GENOMIC DNA]</scope>
    <source>
        <strain evidence="2 3">Um2</strain>
    </source>
</reference>
<evidence type="ECO:0000259" key="1">
    <source>
        <dbReference type="Pfam" id="PF01370"/>
    </source>
</evidence>
<dbReference type="SUPFAM" id="SSF51735">
    <property type="entry name" value="NAD(P)-binding Rossmann-fold domains"/>
    <property type="match status" value="1"/>
</dbReference>
<dbReference type="Gene3D" id="3.40.50.720">
    <property type="entry name" value="NAD(P)-binding Rossmann-like Domain"/>
    <property type="match status" value="1"/>
</dbReference>
<accession>A0ABV4BCB5</accession>
<evidence type="ECO:0000313" key="3">
    <source>
        <dbReference type="Proteomes" id="UP001564408"/>
    </source>
</evidence>
<dbReference type="CDD" id="cd08946">
    <property type="entry name" value="SDR_e"/>
    <property type="match status" value="1"/>
</dbReference>
<organism evidence="2 3">
    <name type="scientific">Thioalkalicoccus limnaeus</name>
    <dbReference type="NCBI Taxonomy" id="120681"/>
    <lineage>
        <taxon>Bacteria</taxon>
        <taxon>Pseudomonadati</taxon>
        <taxon>Pseudomonadota</taxon>
        <taxon>Gammaproteobacteria</taxon>
        <taxon>Chromatiales</taxon>
        <taxon>Chromatiaceae</taxon>
        <taxon>Thioalkalicoccus</taxon>
    </lineage>
</organism>
<dbReference type="InterPro" id="IPR001509">
    <property type="entry name" value="Epimerase_deHydtase"/>
</dbReference>
<protein>
    <submittedName>
        <fullName evidence="2">SDR family oxidoreductase</fullName>
    </submittedName>
</protein>
<dbReference type="PANTHER" id="PTHR43245">
    <property type="entry name" value="BIFUNCTIONAL POLYMYXIN RESISTANCE PROTEIN ARNA"/>
    <property type="match status" value="1"/>
</dbReference>
<keyword evidence="3" id="KW-1185">Reference proteome</keyword>
<proteinExistence type="predicted"/>
<evidence type="ECO:0000313" key="2">
    <source>
        <dbReference type="EMBL" id="MEY6432061.1"/>
    </source>
</evidence>
<dbReference type="RefSeq" id="WP_369666433.1">
    <property type="nucleotide sequence ID" value="NZ_JBDKXB010000005.1"/>
</dbReference>
<dbReference type="Proteomes" id="UP001564408">
    <property type="component" value="Unassembled WGS sequence"/>
</dbReference>
<dbReference type="InterPro" id="IPR036291">
    <property type="entry name" value="NAD(P)-bd_dom_sf"/>
</dbReference>
<dbReference type="PANTHER" id="PTHR43245:SF23">
    <property type="entry name" value="NAD(P)-BINDING DOMAIN-CONTAINING PROTEIN"/>
    <property type="match status" value="1"/>
</dbReference>
<name>A0ABV4BCB5_9GAMM</name>
<sequence>MEIQQPRKILITGNMGYVGPVLERHLRHVFPGTSLLGLDTGYFGNCINSPEFLPEVLLDLQHFRDVRDIDPGVLAGVDAVLHLAGISNDPIGNRFEDATSEINHRASISLAQKAKEAGVRSFVFASSCSMYGSADDSAKAENSSLNPLTAYARSKAYTERDLKPLASSQFVVTCLRFATACGMSDRLRLDLVLNDFVAAALSAGRIQILSDGTPWRPLINVKDMARALEWATLRREDTSGAFLAVNVGSSEWNYQVKDLAEAVADVIPKTAISINQDAAPDKRSYRVNFDLYRRLASEHQPKYDLYSTIQELASGLEQIGFSDQDFRRSSYMRLNVLTELRAKQLLDEQLRWAMP</sequence>